<evidence type="ECO:0000256" key="4">
    <source>
        <dbReference type="PROSITE-ProRule" id="PRU01015"/>
    </source>
</evidence>
<evidence type="ECO:0000256" key="1">
    <source>
        <dbReference type="ARBA" id="ARBA00022603"/>
    </source>
</evidence>
<evidence type="ECO:0000313" key="7">
    <source>
        <dbReference type="EMBL" id="KAL2916120.1"/>
    </source>
</evidence>
<dbReference type="GO" id="GO:0035242">
    <property type="term" value="F:protein-arginine omega-N asymmetric methyltransferase activity"/>
    <property type="evidence" value="ECO:0007669"/>
    <property type="project" value="UniProtKB-EC"/>
</dbReference>
<dbReference type="PANTHER" id="PTHR11006">
    <property type="entry name" value="PROTEIN ARGININE N-METHYLTRANSFERASE"/>
    <property type="match status" value="1"/>
</dbReference>
<keyword evidence="3 4" id="KW-0949">S-adenosyl-L-methionine</keyword>
<dbReference type="PANTHER" id="PTHR11006:SF53">
    <property type="entry name" value="PROTEIN ARGININE N-METHYLTRANSFERASE 3"/>
    <property type="match status" value="1"/>
</dbReference>
<feature type="domain" description="Methyltransferase" evidence="5">
    <location>
        <begin position="66"/>
        <end position="163"/>
    </location>
</feature>
<evidence type="ECO:0000313" key="8">
    <source>
        <dbReference type="Proteomes" id="UP001527925"/>
    </source>
</evidence>
<dbReference type="EMBL" id="JADGIZ020000018">
    <property type="protein sequence ID" value="KAL2916120.1"/>
    <property type="molecule type" value="Genomic_DNA"/>
</dbReference>
<dbReference type="Gene3D" id="3.40.50.150">
    <property type="entry name" value="Vaccinia Virus protein VP39"/>
    <property type="match status" value="1"/>
</dbReference>
<dbReference type="Gene3D" id="2.70.160.11">
    <property type="entry name" value="Hnrnp arginine n-methyltransferase1"/>
    <property type="match status" value="1"/>
</dbReference>
<comment type="caution">
    <text evidence="7">The sequence shown here is derived from an EMBL/GenBank/DDBJ whole genome shotgun (WGS) entry which is preliminary data.</text>
</comment>
<keyword evidence="1 4" id="KW-0489">Methyltransferase</keyword>
<protein>
    <submittedName>
        <fullName evidence="7">Nuclear SAM-dependent mono-and asymmetric methyltransferase</fullName>
        <ecNumber evidence="7">2.1.1.319</ecNumber>
    </submittedName>
</protein>
<reference evidence="7 8" key="1">
    <citation type="submission" date="2023-09" db="EMBL/GenBank/DDBJ databases">
        <title>Pangenome analysis of Batrachochytrium dendrobatidis and related Chytrids.</title>
        <authorList>
            <person name="Yacoub M.N."/>
            <person name="Stajich J.E."/>
            <person name="James T.Y."/>
        </authorList>
    </citation>
    <scope>NUCLEOTIDE SEQUENCE [LARGE SCALE GENOMIC DNA]</scope>
    <source>
        <strain evidence="7 8">JEL0888</strain>
    </source>
</reference>
<evidence type="ECO:0000259" key="6">
    <source>
        <dbReference type="Pfam" id="PF22528"/>
    </source>
</evidence>
<gene>
    <name evidence="7" type="primary">HMT1</name>
    <name evidence="7" type="ORF">HK105_204211</name>
</gene>
<organism evidence="7 8">
    <name type="scientific">Polyrhizophydium stewartii</name>
    <dbReference type="NCBI Taxonomy" id="2732419"/>
    <lineage>
        <taxon>Eukaryota</taxon>
        <taxon>Fungi</taxon>
        <taxon>Fungi incertae sedis</taxon>
        <taxon>Chytridiomycota</taxon>
        <taxon>Chytridiomycota incertae sedis</taxon>
        <taxon>Chytridiomycetes</taxon>
        <taxon>Rhizophydiales</taxon>
        <taxon>Rhizophydiales incertae sedis</taxon>
        <taxon>Polyrhizophydium</taxon>
    </lineage>
</organism>
<proteinExistence type="predicted"/>
<dbReference type="InterPro" id="IPR055135">
    <property type="entry name" value="PRMT_dom"/>
</dbReference>
<dbReference type="InterPro" id="IPR029063">
    <property type="entry name" value="SAM-dependent_MTases_sf"/>
</dbReference>
<evidence type="ECO:0000256" key="2">
    <source>
        <dbReference type="ARBA" id="ARBA00022679"/>
    </source>
</evidence>
<keyword evidence="2 4" id="KW-0808">Transferase</keyword>
<evidence type="ECO:0000256" key="3">
    <source>
        <dbReference type="ARBA" id="ARBA00022691"/>
    </source>
</evidence>
<feature type="domain" description="Protein arginine N-methyltransferase" evidence="6">
    <location>
        <begin position="168"/>
        <end position="330"/>
    </location>
</feature>
<dbReference type="GO" id="GO:0032259">
    <property type="term" value="P:methylation"/>
    <property type="evidence" value="ECO:0007669"/>
    <property type="project" value="UniProtKB-KW"/>
</dbReference>
<sequence>MTGVTSAGAGAGAAAGDVTGMTSKDYYFDSYAHFGIHEEMLKDEVRTLSYRNSMYQNRHLFKDKVVLDVGCGTGILCMFAATAGAKKVIGVDMSNIIDHAKIIVKDNKLDHKITLIKGKMEEVELPVDKVDIIISEWMGYCLLYESMLNTVLYARDRYLAPGGLIFPDKATIYVAGIEDAEYKEEKIGFWDNVYNFNLSHIKSMALSEPLVDTVEKRAVVTDAFPIREIDLYTVTVEDLTFDVPFHLKAERDDFVHAIICYFDIRFTACHKMIQFSTGPHAPYTHWKQTVFYLHDVLAVREGDTIDGHFWLAPNDENQRDLDIRLKYTLHGHAENKDGDHLYKMR</sequence>
<name>A0ABR4N9A7_9FUNG</name>
<dbReference type="PROSITE" id="PS51678">
    <property type="entry name" value="SAM_MT_PRMT"/>
    <property type="match status" value="1"/>
</dbReference>
<dbReference type="Pfam" id="PF22528">
    <property type="entry name" value="PRMT_C"/>
    <property type="match status" value="1"/>
</dbReference>
<keyword evidence="8" id="KW-1185">Reference proteome</keyword>
<dbReference type="InterPro" id="IPR025799">
    <property type="entry name" value="Arg_MeTrfase"/>
</dbReference>
<dbReference type="EC" id="2.1.1.319" evidence="7"/>
<dbReference type="SUPFAM" id="SSF53335">
    <property type="entry name" value="S-adenosyl-L-methionine-dependent methyltransferases"/>
    <property type="match status" value="1"/>
</dbReference>
<dbReference type="Proteomes" id="UP001527925">
    <property type="component" value="Unassembled WGS sequence"/>
</dbReference>
<accession>A0ABR4N9A7</accession>
<dbReference type="CDD" id="cd02440">
    <property type="entry name" value="AdoMet_MTases"/>
    <property type="match status" value="1"/>
</dbReference>
<evidence type="ECO:0000259" key="5">
    <source>
        <dbReference type="Pfam" id="PF13649"/>
    </source>
</evidence>
<dbReference type="Pfam" id="PF13649">
    <property type="entry name" value="Methyltransf_25"/>
    <property type="match status" value="1"/>
</dbReference>
<dbReference type="InterPro" id="IPR041698">
    <property type="entry name" value="Methyltransf_25"/>
</dbReference>